<feature type="transmembrane region" description="Helical" evidence="2">
    <location>
        <begin position="41"/>
        <end position="59"/>
    </location>
</feature>
<evidence type="ECO:0000313" key="4">
    <source>
        <dbReference type="Proteomes" id="UP001155241"/>
    </source>
</evidence>
<feature type="transmembrane region" description="Helical" evidence="2">
    <location>
        <begin position="225"/>
        <end position="246"/>
    </location>
</feature>
<sequence>MSEFLFRYDQPSPITWAYLSGLLIVALFFKFNRIFSIRNLDLFLLLMLGPGLLSVRQGIENGSPSSELFGYWWLFGVNAVLLVRALWDSAMIRRPLLDPNMNASGLLFLAVSLFMFLMANIINGASEEDDLHSAQRAQLLSHRKASSVEQISLETHGPGFPLLFSLPAIPTSRVLGDRGSEPVEVPGADNAEVATDGEPPAEATSDDAATDEYAFTTGQVVTAKVAAILSQLMIVLGVVLIGARHFENFTMGCAAAMLYLFLPYTAMYTGNVTHLLPAALLVWAVYNYRLPMLSGVLLGLAFGTIYYPVFLLPVWISFYWRRGMWRFLIGIGIALSVLIITQIATSSDMAMFGSRMQQMFGIHWPQSKNLSGAWEYWNPVFRWPILATFLGMSLLTLPLWPQPKTLASLLSCSAAVMLGVQFWHAHSGGLALAWYLPLFLLMVFRPNLEDRTAVNVVR</sequence>
<protein>
    <submittedName>
        <fullName evidence="3">Uncharacterized protein</fullName>
    </submittedName>
</protein>
<name>A0A9X2F7X1_9BACT</name>
<organism evidence="3 4">
    <name type="scientific">Aeoliella straminimaris</name>
    <dbReference type="NCBI Taxonomy" id="2954799"/>
    <lineage>
        <taxon>Bacteria</taxon>
        <taxon>Pseudomonadati</taxon>
        <taxon>Planctomycetota</taxon>
        <taxon>Planctomycetia</taxon>
        <taxon>Pirellulales</taxon>
        <taxon>Lacipirellulaceae</taxon>
        <taxon>Aeoliella</taxon>
    </lineage>
</organism>
<dbReference type="Proteomes" id="UP001155241">
    <property type="component" value="Unassembled WGS sequence"/>
</dbReference>
<feature type="transmembrane region" description="Helical" evidence="2">
    <location>
        <begin position="71"/>
        <end position="87"/>
    </location>
</feature>
<feature type="transmembrane region" description="Helical" evidence="2">
    <location>
        <begin position="99"/>
        <end position="122"/>
    </location>
</feature>
<evidence type="ECO:0000256" key="1">
    <source>
        <dbReference type="SAM" id="MobiDB-lite"/>
    </source>
</evidence>
<dbReference type="EMBL" id="JAMXLR010000028">
    <property type="protein sequence ID" value="MCO6043985.1"/>
    <property type="molecule type" value="Genomic_DNA"/>
</dbReference>
<evidence type="ECO:0000256" key="2">
    <source>
        <dbReference type="SAM" id="Phobius"/>
    </source>
</evidence>
<gene>
    <name evidence="3" type="ORF">NG895_08700</name>
</gene>
<evidence type="ECO:0000313" key="3">
    <source>
        <dbReference type="EMBL" id="MCO6043985.1"/>
    </source>
</evidence>
<keyword evidence="2" id="KW-0472">Membrane</keyword>
<dbReference type="RefSeq" id="WP_252852091.1">
    <property type="nucleotide sequence ID" value="NZ_JAMXLR010000028.1"/>
</dbReference>
<comment type="caution">
    <text evidence="3">The sequence shown here is derived from an EMBL/GenBank/DDBJ whole genome shotgun (WGS) entry which is preliminary data.</text>
</comment>
<feature type="transmembrane region" description="Helical" evidence="2">
    <location>
        <begin position="12"/>
        <end position="29"/>
    </location>
</feature>
<feature type="transmembrane region" description="Helical" evidence="2">
    <location>
        <begin position="292"/>
        <end position="315"/>
    </location>
</feature>
<feature type="transmembrane region" description="Helical" evidence="2">
    <location>
        <begin position="380"/>
        <end position="399"/>
    </location>
</feature>
<feature type="region of interest" description="Disordered" evidence="1">
    <location>
        <begin position="178"/>
        <end position="208"/>
    </location>
</feature>
<keyword evidence="2" id="KW-1133">Transmembrane helix</keyword>
<feature type="transmembrane region" description="Helical" evidence="2">
    <location>
        <begin position="430"/>
        <end position="448"/>
    </location>
</feature>
<dbReference type="AlphaFoldDB" id="A0A9X2F7X1"/>
<reference evidence="3" key="1">
    <citation type="submission" date="2022-06" db="EMBL/GenBank/DDBJ databases">
        <title>Aeoliella straminimaris, a novel planctomycete from sediments.</title>
        <authorList>
            <person name="Vitorino I.R."/>
            <person name="Lage O.M."/>
        </authorList>
    </citation>
    <scope>NUCLEOTIDE SEQUENCE</scope>
    <source>
        <strain evidence="3">ICT_H6.2</strain>
    </source>
</reference>
<proteinExistence type="predicted"/>
<keyword evidence="4" id="KW-1185">Reference proteome</keyword>
<feature type="transmembrane region" description="Helical" evidence="2">
    <location>
        <begin position="258"/>
        <end position="286"/>
    </location>
</feature>
<keyword evidence="2" id="KW-0812">Transmembrane</keyword>
<feature type="transmembrane region" description="Helical" evidence="2">
    <location>
        <begin position="327"/>
        <end position="345"/>
    </location>
</feature>
<accession>A0A9X2F7X1</accession>